<keyword evidence="7" id="KW-0223">Dioxygenase</keyword>
<evidence type="ECO:0000256" key="5">
    <source>
        <dbReference type="ARBA" id="ARBA00023002"/>
    </source>
</evidence>
<dbReference type="EMBL" id="BAABKI010000027">
    <property type="protein sequence ID" value="GAA5177913.1"/>
    <property type="molecule type" value="Genomic_DNA"/>
</dbReference>
<dbReference type="InterPro" id="IPR004183">
    <property type="entry name" value="Xdiol_dOase_suB"/>
</dbReference>
<dbReference type="Pfam" id="PF02900">
    <property type="entry name" value="LigB"/>
    <property type="match status" value="1"/>
</dbReference>
<reference evidence="8" key="1">
    <citation type="journal article" date="2019" name="Int. J. Syst. Evol. Microbiol.">
        <title>The Global Catalogue of Microorganisms (GCM) 10K type strain sequencing project: providing services to taxonomists for standard genome sequencing and annotation.</title>
        <authorList>
            <consortium name="The Broad Institute Genomics Platform"/>
            <consortium name="The Broad Institute Genome Sequencing Center for Infectious Disease"/>
            <person name="Wu L."/>
            <person name="Ma J."/>
        </authorList>
    </citation>
    <scope>NUCLEOTIDE SEQUENCE [LARGE SCALE GENOMIC DNA]</scope>
    <source>
        <strain evidence="8">JCM 18472</strain>
    </source>
</reference>
<dbReference type="RefSeq" id="WP_031385212.1">
    <property type="nucleotide sequence ID" value="NZ_BAABKI010000027.1"/>
</dbReference>
<sequence length="269" mass="29187">MTTQALPTLFVPHGAGPCFFMTWEPADAWSRMADWLRAVPERIGTRPKAVLVVSGHWEAPVFTVNAQRAPPLLYDYSGFPPHTYELTYPVPGSPALAERVQALLGGAGFTSEAESARGLDHGVFIPMKVIYPAADVPIVQLSLRQGLDPAEHLAMGRALAPLRREGVLIVGSGMSYHNMRRFRFDDSTLDPDSVRFDEWLAETVALPAPAREQRLSDWAAAPGGRAAHPREEHLLPLHVVAGAAGVDAGQHVLQDRVLGSLQSAFMFGG</sequence>
<accession>A0ABP9RIB6</accession>
<gene>
    <name evidence="7" type="ORF">GCM10023342_27100</name>
</gene>
<comment type="similarity">
    <text evidence="2">Belongs to the DODA-type extradiol aromatic ring-opening dioxygenase family.</text>
</comment>
<name>A0ABP9RIB6_9GAMM</name>
<dbReference type="Proteomes" id="UP001500074">
    <property type="component" value="Unassembled WGS sequence"/>
</dbReference>
<comment type="cofactor">
    <cofactor evidence="1">
        <name>Zn(2+)</name>
        <dbReference type="ChEBI" id="CHEBI:29105"/>
    </cofactor>
</comment>
<evidence type="ECO:0000256" key="1">
    <source>
        <dbReference type="ARBA" id="ARBA00001947"/>
    </source>
</evidence>
<dbReference type="CDD" id="cd07363">
    <property type="entry name" value="45_DOPA_Dioxygenase"/>
    <property type="match status" value="1"/>
</dbReference>
<dbReference type="InterPro" id="IPR014436">
    <property type="entry name" value="Extradiol_dOase_DODA"/>
</dbReference>
<dbReference type="Gene3D" id="3.40.830.10">
    <property type="entry name" value="LigB-like"/>
    <property type="match status" value="1"/>
</dbReference>
<keyword evidence="3" id="KW-0479">Metal-binding</keyword>
<comment type="caution">
    <text evidence="7">The sequence shown here is derived from an EMBL/GenBank/DDBJ whole genome shotgun (WGS) entry which is preliminary data.</text>
</comment>
<protein>
    <submittedName>
        <fullName evidence="7">Class III extradiol ring-cleavage dioxygenase</fullName>
    </submittedName>
</protein>
<evidence type="ECO:0000313" key="7">
    <source>
        <dbReference type="EMBL" id="GAA5177913.1"/>
    </source>
</evidence>
<proteinExistence type="inferred from homology"/>
<dbReference type="PANTHER" id="PTHR30096">
    <property type="entry name" value="4,5-DOPA DIOXYGENASE EXTRADIOL-LIKE PROTEIN"/>
    <property type="match status" value="1"/>
</dbReference>
<evidence type="ECO:0000313" key="8">
    <source>
        <dbReference type="Proteomes" id="UP001500074"/>
    </source>
</evidence>
<keyword evidence="5" id="KW-0560">Oxidoreductase</keyword>
<dbReference type="PIRSF" id="PIRSF006157">
    <property type="entry name" value="Doxgns_DODA"/>
    <property type="match status" value="1"/>
</dbReference>
<evidence type="ECO:0000256" key="3">
    <source>
        <dbReference type="ARBA" id="ARBA00022723"/>
    </source>
</evidence>
<feature type="domain" description="Extradiol ring-cleavage dioxygenase class III enzyme subunit B" evidence="6">
    <location>
        <begin position="24"/>
        <end position="253"/>
    </location>
</feature>
<keyword evidence="4" id="KW-0862">Zinc</keyword>
<dbReference type="SUPFAM" id="SSF53213">
    <property type="entry name" value="LigB-like"/>
    <property type="match status" value="1"/>
</dbReference>
<keyword evidence="8" id="KW-1185">Reference proteome</keyword>
<evidence type="ECO:0000256" key="2">
    <source>
        <dbReference type="ARBA" id="ARBA00007581"/>
    </source>
</evidence>
<evidence type="ECO:0000259" key="6">
    <source>
        <dbReference type="Pfam" id="PF02900"/>
    </source>
</evidence>
<evidence type="ECO:0000256" key="4">
    <source>
        <dbReference type="ARBA" id="ARBA00022833"/>
    </source>
</evidence>
<organism evidence="7 8">
    <name type="scientific">Modicisalibacter zincidurans</name>
    <dbReference type="NCBI Taxonomy" id="1178777"/>
    <lineage>
        <taxon>Bacteria</taxon>
        <taxon>Pseudomonadati</taxon>
        <taxon>Pseudomonadota</taxon>
        <taxon>Gammaproteobacteria</taxon>
        <taxon>Oceanospirillales</taxon>
        <taxon>Halomonadaceae</taxon>
        <taxon>Modicisalibacter</taxon>
    </lineage>
</organism>
<dbReference type="PANTHER" id="PTHR30096:SF0">
    <property type="entry name" value="4,5-DOPA DIOXYGENASE EXTRADIOL-LIKE PROTEIN"/>
    <property type="match status" value="1"/>
</dbReference>
<dbReference type="GO" id="GO:0051213">
    <property type="term" value="F:dioxygenase activity"/>
    <property type="evidence" value="ECO:0007669"/>
    <property type="project" value="UniProtKB-KW"/>
</dbReference>